<evidence type="ECO:0000256" key="11">
    <source>
        <dbReference type="ARBA" id="ARBA00023157"/>
    </source>
</evidence>
<evidence type="ECO:0000256" key="12">
    <source>
        <dbReference type="ARBA" id="ARBA00023186"/>
    </source>
</evidence>
<dbReference type="Proteomes" id="UP000182894">
    <property type="component" value="Unassembled WGS sequence"/>
</dbReference>
<feature type="disulfide bond" description="Redox-active" evidence="14">
    <location>
        <begin position="36"/>
        <end position="39"/>
    </location>
</feature>
<keyword evidence="12 14" id="KW-0143">Chaperone</keyword>
<feature type="topological domain" description="Cytoplasmic" evidence="14">
    <location>
        <begin position="162"/>
        <end position="175"/>
    </location>
</feature>
<dbReference type="OrthoDB" id="3711263at2"/>
<evidence type="ECO:0000256" key="5">
    <source>
        <dbReference type="ARBA" id="ARBA00022519"/>
    </source>
</evidence>
<feature type="topological domain" description="Periplasmic" evidence="14">
    <location>
        <begin position="27"/>
        <end position="44"/>
    </location>
</feature>
<feature type="transmembrane region" description="Helical" evidence="15">
    <location>
        <begin position="68"/>
        <end position="89"/>
    </location>
</feature>
<feature type="topological domain" description="Cytoplasmic" evidence="14">
    <location>
        <begin position="1"/>
        <end position="9"/>
    </location>
</feature>
<keyword evidence="13 14" id="KW-0676">Redox-active center</keyword>
<dbReference type="EMBL" id="FNCO01000010">
    <property type="protein sequence ID" value="SDI04680.1"/>
    <property type="molecule type" value="Genomic_DNA"/>
</dbReference>
<protein>
    <recommendedName>
        <fullName evidence="14">Disulfide bond formation protein B</fullName>
    </recommendedName>
    <alternativeName>
        <fullName evidence="14">Disulfide oxidoreductase</fullName>
    </alternativeName>
</protein>
<comment type="function">
    <text evidence="14">Required for disulfide bond formation in some periplasmic proteins. Acts by oxidizing the DsbA protein.</text>
</comment>
<evidence type="ECO:0000256" key="8">
    <source>
        <dbReference type="ARBA" id="ARBA00022989"/>
    </source>
</evidence>
<comment type="caution">
    <text evidence="14">Lacks conserved residue(s) required for the propagation of feature annotation.</text>
</comment>
<dbReference type="HAMAP" id="MF_00286">
    <property type="entry name" value="DsbB"/>
    <property type="match status" value="1"/>
</dbReference>
<name>A0A1G8HDX5_9PSED</name>
<feature type="transmembrane region" description="Helical" evidence="15">
    <location>
        <begin position="32"/>
        <end position="56"/>
    </location>
</feature>
<dbReference type="InterPro" id="IPR022920">
    <property type="entry name" value="Disulphide_bond_form_DsbB"/>
</dbReference>
<evidence type="ECO:0000256" key="13">
    <source>
        <dbReference type="ARBA" id="ARBA00023284"/>
    </source>
</evidence>
<comment type="subcellular location">
    <subcellularLocation>
        <location evidence="1">Cell inner membrane</location>
        <topology evidence="1">Multi-pass membrane protein</topology>
    </subcellularLocation>
    <subcellularLocation>
        <location evidence="14">Cell membrane</location>
        <topology evidence="14">Multi-pass membrane protein</topology>
    </subcellularLocation>
</comment>
<dbReference type="GO" id="GO:0009055">
    <property type="term" value="F:electron transfer activity"/>
    <property type="evidence" value="ECO:0007669"/>
    <property type="project" value="UniProtKB-UniRule"/>
</dbReference>
<keyword evidence="6 14" id="KW-0812">Transmembrane</keyword>
<keyword evidence="10 14" id="KW-0472">Membrane</keyword>
<dbReference type="PANTHER" id="PTHR36570">
    <property type="entry name" value="DISULFIDE BOND FORMATION PROTEIN B"/>
    <property type="match status" value="1"/>
</dbReference>
<keyword evidence="11 14" id="KW-1015">Disulfide bond</keyword>
<feature type="topological domain" description="Cytoplasmic" evidence="14">
    <location>
        <begin position="62"/>
        <end position="67"/>
    </location>
</feature>
<evidence type="ECO:0000256" key="7">
    <source>
        <dbReference type="ARBA" id="ARBA00022982"/>
    </source>
</evidence>
<dbReference type="PANTHER" id="PTHR36570:SF3">
    <property type="entry name" value="DISULFIDE BOND FORMATION PROTEIN B"/>
    <property type="match status" value="1"/>
</dbReference>
<gene>
    <name evidence="14" type="primary">dsbB</name>
    <name evidence="16" type="ORF">SAMN05216605_11056</name>
</gene>
<feature type="transmembrane region" description="Helical" evidence="15">
    <location>
        <begin position="9"/>
        <end position="26"/>
    </location>
</feature>
<evidence type="ECO:0000256" key="10">
    <source>
        <dbReference type="ARBA" id="ARBA00023136"/>
    </source>
</evidence>
<feature type="transmembrane region" description="Helical" evidence="15">
    <location>
        <begin position="143"/>
        <end position="161"/>
    </location>
</feature>
<keyword evidence="7 14" id="KW-0249">Electron transport</keyword>
<proteinExistence type="inferred from homology"/>
<dbReference type="InterPro" id="IPR023380">
    <property type="entry name" value="DsbB-like_sf"/>
</dbReference>
<evidence type="ECO:0000256" key="15">
    <source>
        <dbReference type="SAM" id="Phobius"/>
    </source>
</evidence>
<dbReference type="GO" id="GO:0015035">
    <property type="term" value="F:protein-disulfide reductase activity"/>
    <property type="evidence" value="ECO:0007669"/>
    <property type="project" value="UniProtKB-UniRule"/>
</dbReference>
<dbReference type="SUPFAM" id="SSF158442">
    <property type="entry name" value="DsbB-like"/>
    <property type="match status" value="1"/>
</dbReference>
<evidence type="ECO:0000313" key="16">
    <source>
        <dbReference type="EMBL" id="SDI04680.1"/>
    </source>
</evidence>
<sequence>MHLARTRSLFFLAFFACVSIVGAAIYLERVVVFAPCPLCLVQRVLFGLFAAISLMAATHSPQRRGWRLYSAALVLVSLAGVATAARQVWLQASPPEDIASCLGNLQTMLDTMPFLTVIGEILAGHADCSEITWSLFGISIPEWSLLAFFGLSLFALYYLLIEFRRSRSMESGAAD</sequence>
<evidence type="ECO:0000256" key="2">
    <source>
        <dbReference type="ARBA" id="ARBA00008823"/>
    </source>
</evidence>
<organism evidence="16 17">
    <name type="scientific">Pseudomonas abietaniphila</name>
    <dbReference type="NCBI Taxonomy" id="89065"/>
    <lineage>
        <taxon>Bacteria</taxon>
        <taxon>Pseudomonadati</taxon>
        <taxon>Pseudomonadota</taxon>
        <taxon>Gammaproteobacteria</taxon>
        <taxon>Pseudomonadales</taxon>
        <taxon>Pseudomonadaceae</taxon>
        <taxon>Pseudomonas</taxon>
    </lineage>
</organism>
<keyword evidence="8 14" id="KW-1133">Transmembrane helix</keyword>
<reference evidence="17" key="1">
    <citation type="submission" date="2016-10" db="EMBL/GenBank/DDBJ databases">
        <authorList>
            <person name="Varghese N."/>
            <person name="Submissions S."/>
        </authorList>
    </citation>
    <scope>NUCLEOTIDE SEQUENCE [LARGE SCALE GENOMIC DNA]</scope>
    <source>
        <strain evidence="17">ATCC 700689</strain>
    </source>
</reference>
<evidence type="ECO:0000256" key="3">
    <source>
        <dbReference type="ARBA" id="ARBA00022448"/>
    </source>
</evidence>
<keyword evidence="9 14" id="KW-0560">Oxidoreductase</keyword>
<evidence type="ECO:0000256" key="6">
    <source>
        <dbReference type="ARBA" id="ARBA00022692"/>
    </source>
</evidence>
<accession>A0A1G8HDX5</accession>
<dbReference type="AlphaFoldDB" id="A0A1G8HDX5"/>
<keyword evidence="5" id="KW-0997">Cell inner membrane</keyword>
<dbReference type="InterPro" id="IPR003752">
    <property type="entry name" value="DiS_bond_form_DsbB/BdbC"/>
</dbReference>
<dbReference type="Pfam" id="PF02600">
    <property type="entry name" value="DsbB"/>
    <property type="match status" value="1"/>
</dbReference>
<keyword evidence="3 14" id="KW-0813">Transport</keyword>
<keyword evidence="17" id="KW-1185">Reference proteome</keyword>
<dbReference type="Gene3D" id="1.20.1550.10">
    <property type="entry name" value="DsbB-like"/>
    <property type="match status" value="1"/>
</dbReference>
<comment type="similarity">
    <text evidence="2 14">Belongs to the DsbB family.</text>
</comment>
<dbReference type="RefSeq" id="WP_074754591.1">
    <property type="nucleotide sequence ID" value="NZ_FNCO01000010.1"/>
</dbReference>
<dbReference type="STRING" id="89065.SAMN05216605_11056"/>
<dbReference type="GO" id="GO:0006457">
    <property type="term" value="P:protein folding"/>
    <property type="evidence" value="ECO:0007669"/>
    <property type="project" value="InterPro"/>
</dbReference>
<evidence type="ECO:0000256" key="9">
    <source>
        <dbReference type="ARBA" id="ARBA00023002"/>
    </source>
</evidence>
<evidence type="ECO:0000256" key="1">
    <source>
        <dbReference type="ARBA" id="ARBA00004429"/>
    </source>
</evidence>
<evidence type="ECO:0000256" key="14">
    <source>
        <dbReference type="HAMAP-Rule" id="MF_00286"/>
    </source>
</evidence>
<dbReference type="GO" id="GO:0005886">
    <property type="term" value="C:plasma membrane"/>
    <property type="evidence" value="ECO:0007669"/>
    <property type="project" value="UniProtKB-SubCell"/>
</dbReference>
<evidence type="ECO:0000313" key="17">
    <source>
        <dbReference type="Proteomes" id="UP000182894"/>
    </source>
</evidence>
<evidence type="ECO:0000256" key="4">
    <source>
        <dbReference type="ARBA" id="ARBA00022475"/>
    </source>
</evidence>
<dbReference type="InterPro" id="IPR050183">
    <property type="entry name" value="DsbB"/>
</dbReference>
<keyword evidence="4 14" id="KW-1003">Cell membrane</keyword>